<comment type="subcellular location">
    <subcellularLocation>
        <location evidence="1">Membrane</location>
    </subcellularLocation>
</comment>
<feature type="compositionally biased region" description="Basic residues" evidence="3">
    <location>
        <begin position="10"/>
        <end position="21"/>
    </location>
</feature>
<feature type="compositionally biased region" description="Low complexity" evidence="3">
    <location>
        <begin position="22"/>
        <end position="31"/>
    </location>
</feature>
<reference evidence="5" key="1">
    <citation type="submission" date="2024-05" db="EMBL/GenBank/DDBJ databases">
        <authorList>
            <person name="Kim S."/>
            <person name="Heo J."/>
            <person name="Choi H."/>
            <person name="Choi Y."/>
            <person name="Kwon S.-W."/>
            <person name="Kim Y."/>
        </authorList>
    </citation>
    <scope>NUCLEOTIDE SEQUENCE</scope>
    <source>
        <strain evidence="5">KACC 23699</strain>
    </source>
</reference>
<gene>
    <name evidence="5" type="ORF">ABEG17_11830</name>
</gene>
<dbReference type="EMBL" id="CP157483">
    <property type="protein sequence ID" value="XBO42272.1"/>
    <property type="molecule type" value="Genomic_DNA"/>
</dbReference>
<evidence type="ECO:0000256" key="4">
    <source>
        <dbReference type="SAM" id="Phobius"/>
    </source>
</evidence>
<feature type="transmembrane region" description="Helical" evidence="4">
    <location>
        <begin position="94"/>
        <end position="116"/>
    </location>
</feature>
<keyword evidence="2 4" id="KW-0472">Membrane</keyword>
<name>A0AAU7JPD4_9MICO</name>
<evidence type="ECO:0008006" key="6">
    <source>
        <dbReference type="Google" id="ProtNLM"/>
    </source>
</evidence>
<keyword evidence="4" id="KW-0812">Transmembrane</keyword>
<keyword evidence="4" id="KW-1133">Transmembrane helix</keyword>
<evidence type="ECO:0000256" key="3">
    <source>
        <dbReference type="SAM" id="MobiDB-lite"/>
    </source>
</evidence>
<evidence type="ECO:0000256" key="2">
    <source>
        <dbReference type="ARBA" id="ARBA00023136"/>
    </source>
</evidence>
<sequence>MSSSADTPRPRPKVAGHRARARATPPGTVTAPVPPGTAPEVEPAARVERTAPPVEDVTPQAGGATATSATTAAGGATATTAIGAGEAPVGRRRWIVPAVALVASLALLGTVGGISLQDQGADARTGRVAANQARTSIEQMLSYNYKTIDAQSAQIEGLLTGSFKTEFSTAMDKQIKPLAVKNQTVVQARVSDVGVMSASPTTVKVLAFVNQARVGADQKSPVVDQNRVLATLSKVGDRWLISRVDAF</sequence>
<evidence type="ECO:0000256" key="1">
    <source>
        <dbReference type="ARBA" id="ARBA00004370"/>
    </source>
</evidence>
<feature type="compositionally biased region" description="Low complexity" evidence="3">
    <location>
        <begin position="61"/>
        <end position="74"/>
    </location>
</feature>
<proteinExistence type="predicted"/>
<accession>A0AAU7JPD4</accession>
<feature type="region of interest" description="Disordered" evidence="3">
    <location>
        <begin position="1"/>
        <end position="74"/>
    </location>
</feature>
<dbReference type="AlphaFoldDB" id="A0AAU7JPD4"/>
<evidence type="ECO:0000313" key="5">
    <source>
        <dbReference type="EMBL" id="XBO42272.1"/>
    </source>
</evidence>
<dbReference type="RefSeq" id="WP_406829687.1">
    <property type="nucleotide sequence ID" value="NZ_CP157483.1"/>
</dbReference>
<dbReference type="PANTHER" id="PTHR37042:SF4">
    <property type="entry name" value="OUTER MEMBRANE PROTEIN RV1973"/>
    <property type="match status" value="1"/>
</dbReference>
<dbReference type="GO" id="GO:0016020">
    <property type="term" value="C:membrane"/>
    <property type="evidence" value="ECO:0007669"/>
    <property type="project" value="UniProtKB-SubCell"/>
</dbReference>
<organism evidence="5">
    <name type="scientific">Pedococcus sp. KACC 23699</name>
    <dbReference type="NCBI Taxonomy" id="3149228"/>
    <lineage>
        <taxon>Bacteria</taxon>
        <taxon>Bacillati</taxon>
        <taxon>Actinomycetota</taxon>
        <taxon>Actinomycetes</taxon>
        <taxon>Micrococcales</taxon>
        <taxon>Intrasporangiaceae</taxon>
        <taxon>Pedococcus</taxon>
    </lineage>
</organism>
<protein>
    <recommendedName>
        <fullName evidence="6">Mce-associated membrane protein</fullName>
    </recommendedName>
</protein>
<dbReference type="PANTHER" id="PTHR37042">
    <property type="entry name" value="OUTER MEMBRANE PROTEIN RV1973"/>
    <property type="match status" value="1"/>
</dbReference>